<keyword evidence="3" id="KW-1185">Reference proteome</keyword>
<dbReference type="EMBL" id="CAJFCW020000006">
    <property type="protein sequence ID" value="CAG9127873.1"/>
    <property type="molecule type" value="Genomic_DNA"/>
</dbReference>
<dbReference type="AlphaFoldDB" id="A0A811LQF0"/>
<sequence>MAPNVASTTVTPTVERMDMGYLNVIRVLEEASISDVSLMSNAGFSPEYERVNWLQPAEYDTMAESASSEESEVEEEDSEVEEDALGAPARSTPKDVEYELDDAISKIWSDAPTPTSSEENERESVLCMDKRWQWNGDKAFKDLYKVAQNLSDVTEKDLEQVAEEKYLKQVKINDNKAAPVTQTKPRPISPRPFQTVQPKVRPSQPNVLPTHPPPVYLTTVRTQQFVQPHPSLAPSYQSYPTEPLYGQPPQHIIGYQPVVVSQEVQSLPVNQPLLSQPSYYQPVQQQYQVIPSQPAPVYHQINPSYHAPVQPVYQPVASTVYQPHVQPVYQLPNQPIYQPVPQTVYQPPTQTSYQAAAQNIDQPVPQMGYQPATQTVYQPSTQTIYQPAPQTVYQPTVVYQPPSQPVYQPAYQPPVQTTYLQPAQPVYQTSYQPSSQPIYQPPARPVYGQPPPIITQASHPGFQNELYEYY</sequence>
<evidence type="ECO:0000256" key="1">
    <source>
        <dbReference type="SAM" id="MobiDB-lite"/>
    </source>
</evidence>
<name>A0A811LQF0_9BILA</name>
<gene>
    <name evidence="2" type="ORF">BOKJ2_LOCUS14254</name>
</gene>
<evidence type="ECO:0000313" key="2">
    <source>
        <dbReference type="EMBL" id="CAD5230674.1"/>
    </source>
</evidence>
<dbReference type="EMBL" id="CAJFDH010000006">
    <property type="protein sequence ID" value="CAD5230674.1"/>
    <property type="molecule type" value="Genomic_DNA"/>
</dbReference>
<feature type="region of interest" description="Disordered" evidence="1">
    <location>
        <begin position="61"/>
        <end position="96"/>
    </location>
</feature>
<comment type="caution">
    <text evidence="2">The sequence shown here is derived from an EMBL/GenBank/DDBJ whole genome shotgun (WGS) entry which is preliminary data.</text>
</comment>
<proteinExistence type="predicted"/>
<feature type="region of interest" description="Disordered" evidence="1">
    <location>
        <begin position="180"/>
        <end position="210"/>
    </location>
</feature>
<feature type="compositionally biased region" description="Polar residues" evidence="1">
    <location>
        <begin position="192"/>
        <end position="207"/>
    </location>
</feature>
<protein>
    <submittedName>
        <fullName evidence="2">Uncharacterized protein</fullName>
    </submittedName>
</protein>
<reference evidence="2" key="1">
    <citation type="submission" date="2020-09" db="EMBL/GenBank/DDBJ databases">
        <authorList>
            <person name="Kikuchi T."/>
        </authorList>
    </citation>
    <scope>NUCLEOTIDE SEQUENCE</scope>
    <source>
        <strain evidence="2">SH1</strain>
    </source>
</reference>
<evidence type="ECO:0000313" key="3">
    <source>
        <dbReference type="Proteomes" id="UP000614601"/>
    </source>
</evidence>
<dbReference type="Proteomes" id="UP000783686">
    <property type="component" value="Unassembled WGS sequence"/>
</dbReference>
<feature type="compositionally biased region" description="Acidic residues" evidence="1">
    <location>
        <begin position="67"/>
        <end position="84"/>
    </location>
</feature>
<organism evidence="2 3">
    <name type="scientific">Bursaphelenchus okinawaensis</name>
    <dbReference type="NCBI Taxonomy" id="465554"/>
    <lineage>
        <taxon>Eukaryota</taxon>
        <taxon>Metazoa</taxon>
        <taxon>Ecdysozoa</taxon>
        <taxon>Nematoda</taxon>
        <taxon>Chromadorea</taxon>
        <taxon>Rhabditida</taxon>
        <taxon>Tylenchina</taxon>
        <taxon>Tylenchomorpha</taxon>
        <taxon>Aphelenchoidea</taxon>
        <taxon>Aphelenchoididae</taxon>
        <taxon>Bursaphelenchus</taxon>
    </lineage>
</organism>
<accession>A0A811LQF0</accession>
<dbReference type="Proteomes" id="UP000614601">
    <property type="component" value="Unassembled WGS sequence"/>
</dbReference>